<sequence>MQTDVPYSLQVAEIAFFLRLARLATRESVQALRVALPQLPPAAYARRYESFFCAPVQQGANPGITFSSVSHGQRRHVAPVRA</sequence>
<comment type="caution">
    <text evidence="2">The sequence shown here is derived from an EMBL/GenBank/DDBJ whole genome shotgun (WGS) entry which is preliminary data.</text>
</comment>
<dbReference type="Pfam" id="PF12625">
    <property type="entry name" value="Arabinose_bd"/>
    <property type="match status" value="1"/>
</dbReference>
<dbReference type="AlphaFoldDB" id="A0A5A7MEX0"/>
<evidence type="ECO:0000259" key="1">
    <source>
        <dbReference type="Pfam" id="PF12625"/>
    </source>
</evidence>
<evidence type="ECO:0000313" key="2">
    <source>
        <dbReference type="EMBL" id="GEQ75434.1"/>
    </source>
</evidence>
<gene>
    <name evidence="2" type="ORF">CTTA_2439</name>
</gene>
<protein>
    <recommendedName>
        <fullName evidence="1">HTH-type transcriptional regulator AraC-type N-terminal domain-containing protein</fullName>
    </recommendedName>
</protein>
<reference evidence="2 3" key="1">
    <citation type="journal article" date="2019" name="Microbiol. Resour. Announc.">
        <title>Draft Genome Sequence of Comamonas testosteroni TA441, a Bacterium That Has a Cryptic Phenol Degradation Gene Cluster.</title>
        <authorList>
            <person name="Arai H."/>
            <person name="Ishii M."/>
        </authorList>
    </citation>
    <scope>NUCLEOTIDE SEQUENCE [LARGE SCALE GENOMIC DNA]</scope>
    <source>
        <strain evidence="2 3">TA441</strain>
    </source>
</reference>
<evidence type="ECO:0000313" key="3">
    <source>
        <dbReference type="Proteomes" id="UP000323105"/>
    </source>
</evidence>
<organism evidence="2 3">
    <name type="scientific">Comamonas testosteroni</name>
    <name type="common">Pseudomonas testosteroni</name>
    <dbReference type="NCBI Taxonomy" id="285"/>
    <lineage>
        <taxon>Bacteria</taxon>
        <taxon>Pseudomonadati</taxon>
        <taxon>Pseudomonadota</taxon>
        <taxon>Betaproteobacteria</taxon>
        <taxon>Burkholderiales</taxon>
        <taxon>Comamonadaceae</taxon>
        <taxon>Comamonas</taxon>
    </lineage>
</organism>
<dbReference type="Proteomes" id="UP000323105">
    <property type="component" value="Unassembled WGS sequence"/>
</dbReference>
<proteinExistence type="predicted"/>
<name>A0A5A7MEX0_COMTE</name>
<feature type="domain" description="HTH-type transcriptional regulator AraC-type N-terminal" evidence="1">
    <location>
        <begin position="10"/>
        <end position="61"/>
    </location>
</feature>
<dbReference type="EMBL" id="BKBW01000004">
    <property type="protein sequence ID" value="GEQ75434.1"/>
    <property type="molecule type" value="Genomic_DNA"/>
</dbReference>
<dbReference type="InterPro" id="IPR032687">
    <property type="entry name" value="AraC-type_N"/>
</dbReference>
<accession>A0A5A7MEX0</accession>